<dbReference type="PROSITE" id="PS50090">
    <property type="entry name" value="MYB_LIKE"/>
    <property type="match status" value="1"/>
</dbReference>
<accession>A0A9W9ZP69</accession>
<evidence type="ECO:0000313" key="5">
    <source>
        <dbReference type="Proteomes" id="UP001163046"/>
    </source>
</evidence>
<protein>
    <submittedName>
        <fullName evidence="4">Uncharacterized protein</fullName>
    </submittedName>
</protein>
<keyword evidence="5" id="KW-1185">Reference proteome</keyword>
<dbReference type="AlphaFoldDB" id="A0A9W9ZP69"/>
<gene>
    <name evidence="4" type="ORF">OS493_027192</name>
</gene>
<dbReference type="InterPro" id="IPR017930">
    <property type="entry name" value="Myb_dom"/>
</dbReference>
<dbReference type="Proteomes" id="UP001163046">
    <property type="component" value="Unassembled WGS sequence"/>
</dbReference>
<feature type="domain" description="Myb-like" evidence="2">
    <location>
        <begin position="32"/>
        <end position="65"/>
    </location>
</feature>
<comment type="caution">
    <text evidence="4">The sequence shown here is derived from an EMBL/GenBank/DDBJ whole genome shotgun (WGS) entry which is preliminary data.</text>
</comment>
<dbReference type="Pfam" id="PF00249">
    <property type="entry name" value="Myb_DNA-binding"/>
    <property type="match status" value="1"/>
</dbReference>
<dbReference type="PROSITE" id="PS51294">
    <property type="entry name" value="HTH_MYB"/>
    <property type="match status" value="1"/>
</dbReference>
<evidence type="ECO:0000259" key="3">
    <source>
        <dbReference type="PROSITE" id="PS51294"/>
    </source>
</evidence>
<proteinExistence type="predicted"/>
<name>A0A9W9ZP69_9CNID</name>
<sequence length="65" mass="7316">MLLLLKAAESVARGLQCSCGRRTVTEDASSKEGKSTKGRWTKDEDEKLKELVDDMRTDSWKEVAK</sequence>
<dbReference type="Gene3D" id="1.10.10.60">
    <property type="entry name" value="Homeodomain-like"/>
    <property type="match status" value="1"/>
</dbReference>
<dbReference type="SUPFAM" id="SSF46689">
    <property type="entry name" value="Homeodomain-like"/>
    <property type="match status" value="1"/>
</dbReference>
<reference evidence="4" key="1">
    <citation type="submission" date="2023-01" db="EMBL/GenBank/DDBJ databases">
        <title>Genome assembly of the deep-sea coral Lophelia pertusa.</title>
        <authorList>
            <person name="Herrera S."/>
            <person name="Cordes E."/>
        </authorList>
    </citation>
    <scope>NUCLEOTIDE SEQUENCE</scope>
    <source>
        <strain evidence="4">USNM1676648</strain>
        <tissue evidence="4">Polyp</tissue>
    </source>
</reference>
<evidence type="ECO:0000256" key="1">
    <source>
        <dbReference type="SAM" id="MobiDB-lite"/>
    </source>
</evidence>
<dbReference type="OrthoDB" id="2143914at2759"/>
<dbReference type="InterPro" id="IPR001005">
    <property type="entry name" value="SANT/Myb"/>
</dbReference>
<dbReference type="CDD" id="cd00167">
    <property type="entry name" value="SANT"/>
    <property type="match status" value="1"/>
</dbReference>
<feature type="domain" description="HTH myb-type" evidence="3">
    <location>
        <begin position="37"/>
        <end position="65"/>
    </location>
</feature>
<dbReference type="InterPro" id="IPR009057">
    <property type="entry name" value="Homeodomain-like_sf"/>
</dbReference>
<dbReference type="EMBL" id="MU825897">
    <property type="protein sequence ID" value="KAJ7383529.1"/>
    <property type="molecule type" value="Genomic_DNA"/>
</dbReference>
<evidence type="ECO:0000313" key="4">
    <source>
        <dbReference type="EMBL" id="KAJ7383529.1"/>
    </source>
</evidence>
<organism evidence="4 5">
    <name type="scientific">Desmophyllum pertusum</name>
    <dbReference type="NCBI Taxonomy" id="174260"/>
    <lineage>
        <taxon>Eukaryota</taxon>
        <taxon>Metazoa</taxon>
        <taxon>Cnidaria</taxon>
        <taxon>Anthozoa</taxon>
        <taxon>Hexacorallia</taxon>
        <taxon>Scleractinia</taxon>
        <taxon>Caryophylliina</taxon>
        <taxon>Caryophylliidae</taxon>
        <taxon>Desmophyllum</taxon>
    </lineage>
</organism>
<feature type="region of interest" description="Disordered" evidence="1">
    <location>
        <begin position="23"/>
        <end position="42"/>
    </location>
</feature>
<evidence type="ECO:0000259" key="2">
    <source>
        <dbReference type="PROSITE" id="PS50090"/>
    </source>
</evidence>